<feature type="binding site" evidence="4">
    <location>
        <begin position="65"/>
        <end position="69"/>
    </location>
    <ligand>
        <name>D-ribulose 5-phosphate</name>
        <dbReference type="ChEBI" id="CHEBI:58121"/>
    </ligand>
</feature>
<evidence type="ECO:0000256" key="1">
    <source>
        <dbReference type="ARBA" id="ARBA00008754"/>
    </source>
</evidence>
<feature type="active site" description="Proton acceptor" evidence="3">
    <location>
        <position position="64"/>
    </location>
</feature>
<dbReference type="EMBL" id="LWAE01000007">
    <property type="protein sequence ID" value="KZL89887.1"/>
    <property type="molecule type" value="Genomic_DNA"/>
</dbReference>
<feature type="binding site" evidence="4">
    <location>
        <position position="131"/>
    </location>
    <ligand>
        <name>D-ribulose 5-phosphate</name>
        <dbReference type="ChEBI" id="CHEBI:58121"/>
    </ligand>
</feature>
<dbReference type="GO" id="GO:0005975">
    <property type="term" value="P:carbohydrate metabolic process"/>
    <property type="evidence" value="ECO:0007669"/>
    <property type="project" value="InterPro"/>
</dbReference>
<sequence>MISLGCDHGGYELKEAIKKSLEEKEIEYKDHGTYSKESVDYPQFALAVAESVAKGKSESGIICCGTGIGVSIVANKVPGVRAAVVGDVFSARATKEHNNANVVCLGARVIGEGLALLIVEEWLNAEFQGGRHQDRIDLIKKIEEQYSKR</sequence>
<evidence type="ECO:0000256" key="2">
    <source>
        <dbReference type="ARBA" id="ARBA00023235"/>
    </source>
</evidence>
<dbReference type="InterPro" id="IPR003500">
    <property type="entry name" value="RpiB_LacA_LacB"/>
</dbReference>
<dbReference type="OrthoDB" id="1778624at2"/>
<evidence type="ECO:0000256" key="4">
    <source>
        <dbReference type="PIRSR" id="PIRSR005384-2"/>
    </source>
</evidence>
<feature type="binding site" evidence="4">
    <location>
        <position position="98"/>
    </location>
    <ligand>
        <name>D-ribulose 5-phosphate</name>
        <dbReference type="ChEBI" id="CHEBI:58121"/>
    </ligand>
</feature>
<dbReference type="EC" id="5.3.1.6" evidence="5"/>
<gene>
    <name evidence="5" type="primary">rpiB_2</name>
    <name evidence="5" type="ORF">CLMAG_49010</name>
</gene>
<comment type="similarity">
    <text evidence="1">Belongs to the LacAB/RpiB family.</text>
</comment>
<dbReference type="NCBIfam" id="NF004051">
    <property type="entry name" value="PRK05571.1"/>
    <property type="match status" value="1"/>
</dbReference>
<reference evidence="5 6" key="1">
    <citation type="submission" date="2016-04" db="EMBL/GenBank/DDBJ databases">
        <title>Genome sequence of Clostridium magnum DSM 2767.</title>
        <authorList>
            <person name="Poehlein A."/>
            <person name="Uhlig R."/>
            <person name="Fischer R."/>
            <person name="Bahl H."/>
            <person name="Daniel R."/>
        </authorList>
    </citation>
    <scope>NUCLEOTIDE SEQUENCE [LARGE SCALE GENOMIC DNA]</scope>
    <source>
        <strain evidence="5 6">DSM 2767</strain>
    </source>
</reference>
<dbReference type="GO" id="GO:0004751">
    <property type="term" value="F:ribose-5-phosphate isomerase activity"/>
    <property type="evidence" value="ECO:0007669"/>
    <property type="project" value="UniProtKB-EC"/>
</dbReference>
<dbReference type="PANTHER" id="PTHR43732:SF1">
    <property type="entry name" value="RIBOSE 5-PHOSPHATE ISOMERASE"/>
    <property type="match status" value="1"/>
</dbReference>
<feature type="binding site" evidence="4">
    <location>
        <position position="108"/>
    </location>
    <ligand>
        <name>D-ribulose 5-phosphate</name>
        <dbReference type="ChEBI" id="CHEBI:58121"/>
    </ligand>
</feature>
<evidence type="ECO:0000256" key="3">
    <source>
        <dbReference type="PIRSR" id="PIRSR005384-1"/>
    </source>
</evidence>
<dbReference type="AlphaFoldDB" id="A0A162RGZ4"/>
<dbReference type="Gene3D" id="3.40.1400.10">
    <property type="entry name" value="Sugar-phosphate isomerase, RpiB/LacA/LacB"/>
    <property type="match status" value="1"/>
</dbReference>
<dbReference type="PIRSF" id="PIRSF005384">
    <property type="entry name" value="RpiB_LacA_B"/>
    <property type="match status" value="1"/>
</dbReference>
<dbReference type="Pfam" id="PF02502">
    <property type="entry name" value="LacAB_rpiB"/>
    <property type="match status" value="1"/>
</dbReference>
<proteinExistence type="inferred from homology"/>
<dbReference type="InterPro" id="IPR051812">
    <property type="entry name" value="SPI_LacAB/RpiB"/>
</dbReference>
<keyword evidence="6" id="KW-1185">Reference proteome</keyword>
<comment type="caution">
    <text evidence="5">The sequence shown here is derived from an EMBL/GenBank/DDBJ whole genome shotgun (WGS) entry which is preliminary data.</text>
</comment>
<organism evidence="5 6">
    <name type="scientific">Clostridium magnum DSM 2767</name>
    <dbReference type="NCBI Taxonomy" id="1121326"/>
    <lineage>
        <taxon>Bacteria</taxon>
        <taxon>Bacillati</taxon>
        <taxon>Bacillota</taxon>
        <taxon>Clostridia</taxon>
        <taxon>Eubacteriales</taxon>
        <taxon>Clostridiaceae</taxon>
        <taxon>Clostridium</taxon>
    </lineage>
</organism>
<dbReference type="SUPFAM" id="SSF89623">
    <property type="entry name" value="Ribose/Galactose isomerase RpiB/AlsB"/>
    <property type="match status" value="1"/>
</dbReference>
<name>A0A162RGZ4_9CLOT</name>
<evidence type="ECO:0000313" key="6">
    <source>
        <dbReference type="Proteomes" id="UP000076603"/>
    </source>
</evidence>
<keyword evidence="2 5" id="KW-0413">Isomerase</keyword>
<feature type="active site" description="Proton donor" evidence="3">
    <location>
        <position position="97"/>
    </location>
</feature>
<protein>
    <submittedName>
        <fullName evidence="5">Ribose-5-phosphate isomerase B</fullName>
        <ecNumber evidence="5">5.3.1.6</ecNumber>
    </submittedName>
</protein>
<feature type="binding site" evidence="4">
    <location>
        <begin position="7"/>
        <end position="8"/>
    </location>
    <ligand>
        <name>D-ribulose 5-phosphate</name>
        <dbReference type="ChEBI" id="CHEBI:58121"/>
    </ligand>
</feature>
<feature type="binding site" evidence="4">
    <location>
        <position position="135"/>
    </location>
    <ligand>
        <name>D-ribulose 5-phosphate</name>
        <dbReference type="ChEBI" id="CHEBI:58121"/>
    </ligand>
</feature>
<dbReference type="PATRIC" id="fig|1121326.3.peg.4962"/>
<dbReference type="Proteomes" id="UP000076603">
    <property type="component" value="Unassembled WGS sequence"/>
</dbReference>
<dbReference type="NCBIfam" id="TIGR01120">
    <property type="entry name" value="rpiB"/>
    <property type="match status" value="1"/>
</dbReference>
<dbReference type="InterPro" id="IPR036569">
    <property type="entry name" value="RpiB_LacA_LacB_sf"/>
</dbReference>
<dbReference type="PANTHER" id="PTHR43732">
    <property type="entry name" value="RIBOSE 5-PHOSPHATE ISOMERASE-RELATED"/>
    <property type="match status" value="1"/>
</dbReference>
<evidence type="ECO:0000313" key="5">
    <source>
        <dbReference type="EMBL" id="KZL89887.1"/>
    </source>
</evidence>
<dbReference type="InterPro" id="IPR004785">
    <property type="entry name" value="RpiB"/>
</dbReference>
<accession>A0A162RGZ4</accession>
<dbReference type="NCBIfam" id="TIGR00689">
    <property type="entry name" value="rpiB_lacA_lacB"/>
    <property type="match status" value="1"/>
</dbReference>
<dbReference type="STRING" id="1121326.CLMAG_49010"/>